<accession>A0A0F9P7I3</accession>
<proteinExistence type="predicted"/>
<reference evidence="1" key="1">
    <citation type="journal article" date="2015" name="Nature">
        <title>Complex archaea that bridge the gap between prokaryotes and eukaryotes.</title>
        <authorList>
            <person name="Spang A."/>
            <person name="Saw J.H."/>
            <person name="Jorgensen S.L."/>
            <person name="Zaremba-Niedzwiedzka K."/>
            <person name="Martijn J."/>
            <person name="Lind A.E."/>
            <person name="van Eijk R."/>
            <person name="Schleper C."/>
            <person name="Guy L."/>
            <person name="Ettema T.J."/>
        </authorList>
    </citation>
    <scope>NUCLEOTIDE SEQUENCE</scope>
</reference>
<evidence type="ECO:0000313" key="1">
    <source>
        <dbReference type="EMBL" id="KKM89377.1"/>
    </source>
</evidence>
<protein>
    <submittedName>
        <fullName evidence="1">Uncharacterized protein</fullName>
    </submittedName>
</protein>
<dbReference type="AlphaFoldDB" id="A0A0F9P7I3"/>
<dbReference type="EMBL" id="LAZR01006826">
    <property type="protein sequence ID" value="KKM89377.1"/>
    <property type="molecule type" value="Genomic_DNA"/>
</dbReference>
<organism evidence="1">
    <name type="scientific">marine sediment metagenome</name>
    <dbReference type="NCBI Taxonomy" id="412755"/>
    <lineage>
        <taxon>unclassified sequences</taxon>
        <taxon>metagenomes</taxon>
        <taxon>ecological metagenomes</taxon>
    </lineage>
</organism>
<gene>
    <name evidence="1" type="ORF">LCGC14_1249280</name>
</gene>
<comment type="caution">
    <text evidence="1">The sequence shown here is derived from an EMBL/GenBank/DDBJ whole genome shotgun (WGS) entry which is preliminary data.</text>
</comment>
<name>A0A0F9P7I3_9ZZZZ</name>
<sequence length="67" mass="7834">MQISQSNIYFAVSSIKGYSILFDFNIDQSDRFSQFFSYIEANKLTKLAKTIIMIVLYLIIIRDNSQQ</sequence>